<evidence type="ECO:0000256" key="7">
    <source>
        <dbReference type="ARBA" id="ARBA00023274"/>
    </source>
</evidence>
<dbReference type="Proteomes" id="UP001166286">
    <property type="component" value="Unassembled WGS sequence"/>
</dbReference>
<reference evidence="9" key="1">
    <citation type="submission" date="2023-03" db="EMBL/GenBank/DDBJ databases">
        <title>Complete genome of Cladonia borealis.</title>
        <authorList>
            <person name="Park H."/>
        </authorList>
    </citation>
    <scope>NUCLEOTIDE SEQUENCE</scope>
    <source>
        <strain evidence="9">ANT050790</strain>
    </source>
</reference>
<evidence type="ECO:0000256" key="1">
    <source>
        <dbReference type="ARBA" id="ARBA00002889"/>
    </source>
</evidence>
<comment type="subunit">
    <text evidence="4">Component of the pre-66S ribosomal particle.</text>
</comment>
<keyword evidence="7" id="KW-0687">Ribonucleoprotein</keyword>
<evidence type="ECO:0000256" key="8">
    <source>
        <dbReference type="SAM" id="MobiDB-lite"/>
    </source>
</evidence>
<evidence type="ECO:0000256" key="4">
    <source>
        <dbReference type="ARBA" id="ARBA00011187"/>
    </source>
</evidence>
<evidence type="ECO:0000256" key="3">
    <source>
        <dbReference type="ARBA" id="ARBA00008479"/>
    </source>
</evidence>
<gene>
    <name evidence="9" type="ORF">JMJ35_001532</name>
</gene>
<organism evidence="9 10">
    <name type="scientific">Cladonia borealis</name>
    <dbReference type="NCBI Taxonomy" id="184061"/>
    <lineage>
        <taxon>Eukaryota</taxon>
        <taxon>Fungi</taxon>
        <taxon>Dikarya</taxon>
        <taxon>Ascomycota</taxon>
        <taxon>Pezizomycotina</taxon>
        <taxon>Lecanoromycetes</taxon>
        <taxon>OSLEUM clade</taxon>
        <taxon>Lecanoromycetidae</taxon>
        <taxon>Lecanorales</taxon>
        <taxon>Lecanorineae</taxon>
        <taxon>Cladoniaceae</taxon>
        <taxon>Cladonia</taxon>
    </lineage>
</organism>
<dbReference type="GO" id="GO:0042273">
    <property type="term" value="P:ribosomal large subunit biogenesis"/>
    <property type="evidence" value="ECO:0007669"/>
    <property type="project" value="TreeGrafter"/>
</dbReference>
<evidence type="ECO:0000313" key="10">
    <source>
        <dbReference type="Proteomes" id="UP001166286"/>
    </source>
</evidence>
<feature type="compositionally biased region" description="Low complexity" evidence="8">
    <location>
        <begin position="59"/>
        <end position="72"/>
    </location>
</feature>
<dbReference type="PANTHER" id="PTHR13243">
    <property type="entry name" value="HSPC111 PROTEIN-RELATED"/>
    <property type="match status" value="1"/>
</dbReference>
<dbReference type="InterPro" id="IPR019002">
    <property type="entry name" value="Ribosome_biogenesis_Nop16"/>
</dbReference>
<evidence type="ECO:0000256" key="6">
    <source>
        <dbReference type="ARBA" id="ARBA00023242"/>
    </source>
</evidence>
<comment type="caution">
    <text evidence="9">The sequence shown here is derived from an EMBL/GenBank/DDBJ whole genome shotgun (WGS) entry which is preliminary data.</text>
</comment>
<feature type="compositionally biased region" description="Basic and acidic residues" evidence="8">
    <location>
        <begin position="121"/>
        <end position="131"/>
    </location>
</feature>
<comment type="subcellular location">
    <subcellularLocation>
        <location evidence="2">Nucleus</location>
        <location evidence="2">Nucleolus</location>
    </subcellularLocation>
</comment>
<comment type="similarity">
    <text evidence="3">Belongs to the NOP16 family.</text>
</comment>
<feature type="region of interest" description="Disordered" evidence="8">
    <location>
        <begin position="54"/>
        <end position="167"/>
    </location>
</feature>
<proteinExistence type="inferred from homology"/>
<dbReference type="AlphaFoldDB" id="A0AA39R8Y7"/>
<sequence>MARPLQKKKNRSSRPRIRQKTKSKRINIKSNPIVAANWNPTLTLSQNYHRLGLSSKLNSHSGGTEKSSTSTSNPPKEASTTSGKRLGLAIPSSRAPKTLGTEEVRVLRDPKTGAILSVQDSSRKLREKKNPLNDPLNSSDEEVDGDEDEDEVANGNGVGGGRKGGMIVAELEESARYEKKKRPRQQSTREREWCERLVRRWGDDCGGMSRDRRLNPMQQSEGDLRRRVELWKRKEGVGRVEVEEED</sequence>
<dbReference type="EMBL" id="JAFEKC020000003">
    <property type="protein sequence ID" value="KAK0515498.1"/>
    <property type="molecule type" value="Genomic_DNA"/>
</dbReference>
<dbReference type="GO" id="GO:0005730">
    <property type="term" value="C:nucleolus"/>
    <property type="evidence" value="ECO:0007669"/>
    <property type="project" value="UniProtKB-SubCell"/>
</dbReference>
<evidence type="ECO:0000256" key="5">
    <source>
        <dbReference type="ARBA" id="ARBA00015522"/>
    </source>
</evidence>
<name>A0AA39R8Y7_9LECA</name>
<dbReference type="PANTHER" id="PTHR13243:SF1">
    <property type="entry name" value="NUCLEOLAR PROTEIN 16"/>
    <property type="match status" value="1"/>
</dbReference>
<feature type="region of interest" description="Disordered" evidence="8">
    <location>
        <begin position="1"/>
        <end position="31"/>
    </location>
</feature>
<feature type="compositionally biased region" description="Acidic residues" evidence="8">
    <location>
        <begin position="139"/>
        <end position="152"/>
    </location>
</feature>
<keyword evidence="6" id="KW-0539">Nucleus</keyword>
<keyword evidence="10" id="KW-1185">Reference proteome</keyword>
<feature type="compositionally biased region" description="Basic residues" evidence="8">
    <location>
        <begin position="1"/>
        <end position="27"/>
    </location>
</feature>
<dbReference type="GO" id="GO:1990904">
    <property type="term" value="C:ribonucleoprotein complex"/>
    <property type="evidence" value="ECO:0007669"/>
    <property type="project" value="UniProtKB-KW"/>
</dbReference>
<evidence type="ECO:0000256" key="2">
    <source>
        <dbReference type="ARBA" id="ARBA00004604"/>
    </source>
</evidence>
<evidence type="ECO:0000313" key="9">
    <source>
        <dbReference type="EMBL" id="KAK0515498.1"/>
    </source>
</evidence>
<accession>A0AA39R8Y7</accession>
<dbReference type="Pfam" id="PF09420">
    <property type="entry name" value="Nop16"/>
    <property type="match status" value="1"/>
</dbReference>
<comment type="function">
    <text evidence="1">Involved in the biogenesis of the 60S ribosomal subunit.</text>
</comment>
<feature type="compositionally biased region" description="Basic and acidic residues" evidence="8">
    <location>
        <begin position="100"/>
        <end position="111"/>
    </location>
</feature>
<protein>
    <recommendedName>
        <fullName evidence="5">Nucleolar protein 16</fullName>
    </recommendedName>
</protein>